<sequence>MTEFDDIFNAIKADSQNADFTSQGIEPLYYAGKDARINIIGQAPGKRAQDTKIFWNDPSGVRLRDWLGVSDDTFYNSGKIAIIPMDFYYPGKGKSGDLPPRKGFADKWHQPLLDLMPNIQLTLLIGNYAQKYYLHLKSKDTLTQTVKDYQQFLPEFMPLVHPSPRNYAWLSNHPWFEDDVLPDLKQRVSDILAD</sequence>
<dbReference type="CDD" id="cd10033">
    <property type="entry name" value="UDG_like"/>
    <property type="match status" value="1"/>
</dbReference>
<dbReference type="SUPFAM" id="SSF52141">
    <property type="entry name" value="Uracil-DNA glycosylase-like"/>
    <property type="match status" value="1"/>
</dbReference>
<keyword evidence="3" id="KW-1185">Reference proteome</keyword>
<comment type="caution">
    <text evidence="2">The sequence shown here is derived from an EMBL/GenBank/DDBJ whole genome shotgun (WGS) entry which is preliminary data.</text>
</comment>
<dbReference type="STRING" id="1423807.FD16_GL001589"/>
<evidence type="ECO:0000313" key="2">
    <source>
        <dbReference type="EMBL" id="KRM09668.1"/>
    </source>
</evidence>
<dbReference type="PANTHER" id="PTHR42160:SF1">
    <property type="entry name" value="URACIL-DNA GLYCOSYLASE SUPERFAMILY PROTEIN"/>
    <property type="match status" value="1"/>
</dbReference>
<dbReference type="SMART" id="SM00986">
    <property type="entry name" value="UDG"/>
    <property type="match status" value="1"/>
</dbReference>
<accession>A0A0R1W1A9</accession>
<protein>
    <recommendedName>
        <fullName evidence="1">Uracil-DNA glycosylase-like domain-containing protein</fullName>
    </recommendedName>
</protein>
<dbReference type="Gene3D" id="3.40.470.10">
    <property type="entry name" value="Uracil-DNA glycosylase-like domain"/>
    <property type="match status" value="1"/>
</dbReference>
<dbReference type="PATRIC" id="fig|1423807.3.peg.1628"/>
<dbReference type="Proteomes" id="UP000051820">
    <property type="component" value="Unassembled WGS sequence"/>
</dbReference>
<feature type="domain" description="Uracil-DNA glycosylase-like" evidence="1">
    <location>
        <begin position="28"/>
        <end position="185"/>
    </location>
</feature>
<dbReference type="EMBL" id="AZGF01000037">
    <property type="protein sequence ID" value="KRM09668.1"/>
    <property type="molecule type" value="Genomic_DNA"/>
</dbReference>
<proteinExistence type="predicted"/>
<dbReference type="AlphaFoldDB" id="A0A0R1W1A9"/>
<dbReference type="RefSeq" id="WP_010621195.1">
    <property type="nucleotide sequence ID" value="NZ_AZGF01000037.1"/>
</dbReference>
<dbReference type="eggNOG" id="COG1573">
    <property type="taxonomic scope" value="Bacteria"/>
</dbReference>
<evidence type="ECO:0000313" key="3">
    <source>
        <dbReference type="Proteomes" id="UP000051820"/>
    </source>
</evidence>
<evidence type="ECO:0000259" key="1">
    <source>
        <dbReference type="SMART" id="SM00986"/>
    </source>
</evidence>
<dbReference type="InterPro" id="IPR047124">
    <property type="entry name" value="HI_0220.2"/>
</dbReference>
<dbReference type="SMART" id="SM00987">
    <property type="entry name" value="UreE_C"/>
    <property type="match status" value="1"/>
</dbReference>
<dbReference type="Pfam" id="PF03167">
    <property type="entry name" value="UDG"/>
    <property type="match status" value="1"/>
</dbReference>
<name>A0A0R1W1A9_9LACO</name>
<dbReference type="PANTHER" id="PTHR42160">
    <property type="entry name" value="URACIL-DNA GLYCOSYLASE SUPERFAMILY PROTEIN"/>
    <property type="match status" value="1"/>
</dbReference>
<reference evidence="2 3" key="1">
    <citation type="journal article" date="2015" name="Genome Announc.">
        <title>Expanding the biotechnology potential of lactobacilli through comparative genomics of 213 strains and associated genera.</title>
        <authorList>
            <person name="Sun Z."/>
            <person name="Harris H.M."/>
            <person name="McCann A."/>
            <person name="Guo C."/>
            <person name="Argimon S."/>
            <person name="Zhang W."/>
            <person name="Yang X."/>
            <person name="Jeffery I.B."/>
            <person name="Cooney J.C."/>
            <person name="Kagawa T.F."/>
            <person name="Liu W."/>
            <person name="Song Y."/>
            <person name="Salvetti E."/>
            <person name="Wrobel A."/>
            <person name="Rasinkangas P."/>
            <person name="Parkhill J."/>
            <person name="Rea M.C."/>
            <person name="O'Sullivan O."/>
            <person name="Ritari J."/>
            <person name="Douillard F.P."/>
            <person name="Paul Ross R."/>
            <person name="Yang R."/>
            <person name="Briner A.E."/>
            <person name="Felis G.E."/>
            <person name="de Vos W.M."/>
            <person name="Barrangou R."/>
            <person name="Klaenhammer T.R."/>
            <person name="Caufield P.W."/>
            <person name="Cui Y."/>
            <person name="Zhang H."/>
            <person name="O'Toole P.W."/>
        </authorList>
    </citation>
    <scope>NUCLEOTIDE SEQUENCE [LARGE SCALE GENOMIC DNA]</scope>
    <source>
        <strain evidence="2 3">DSM 5007</strain>
    </source>
</reference>
<dbReference type="InterPro" id="IPR005122">
    <property type="entry name" value="Uracil-DNA_glycosylase-like"/>
</dbReference>
<dbReference type="InterPro" id="IPR036895">
    <property type="entry name" value="Uracil-DNA_glycosylase-like_sf"/>
</dbReference>
<organism evidence="2 3">
    <name type="scientific">Paucilactobacillus suebicus DSM 5007 = KCTC 3549</name>
    <dbReference type="NCBI Taxonomy" id="1423807"/>
    <lineage>
        <taxon>Bacteria</taxon>
        <taxon>Bacillati</taxon>
        <taxon>Bacillota</taxon>
        <taxon>Bacilli</taxon>
        <taxon>Lactobacillales</taxon>
        <taxon>Lactobacillaceae</taxon>
        <taxon>Paucilactobacillus</taxon>
    </lineage>
</organism>
<gene>
    <name evidence="2" type="ORF">FD16_GL001589</name>
</gene>
<dbReference type="OrthoDB" id="9789139at2"/>